<keyword evidence="13" id="KW-1185">Reference proteome</keyword>
<dbReference type="Gene3D" id="1.10.3720.10">
    <property type="entry name" value="MetI-like"/>
    <property type="match status" value="1"/>
</dbReference>
<keyword evidence="8 9" id="KW-0472">Membrane</keyword>
<name>A0A075V2T7_9PSEU</name>
<keyword evidence="3 9" id="KW-0813">Transport</keyword>
<gene>
    <name evidence="12" type="primary">pstC1</name>
    <name evidence="12" type="ORF">AJAP_30495</name>
</gene>
<dbReference type="GO" id="GO:0005315">
    <property type="term" value="F:phosphate transmembrane transporter activity"/>
    <property type="evidence" value="ECO:0007669"/>
    <property type="project" value="InterPro"/>
</dbReference>
<dbReference type="HOGENOM" id="CLU_033621_1_3_11"/>
<proteinExistence type="inferred from homology"/>
<dbReference type="InterPro" id="IPR035906">
    <property type="entry name" value="MetI-like_sf"/>
</dbReference>
<evidence type="ECO:0000256" key="4">
    <source>
        <dbReference type="ARBA" id="ARBA00022475"/>
    </source>
</evidence>
<reference evidence="12 13" key="1">
    <citation type="journal article" date="2014" name="J. Biotechnol.">
        <title>Complete genome sequence of the actinobacterium Amycolatopsis japonica MG417-CF17(T) (=DSM 44213T) producing (S,S)-N,N'-ethylenediaminedisuccinic acid.</title>
        <authorList>
            <person name="Stegmann E."/>
            <person name="Albersmeier A."/>
            <person name="Spohn M."/>
            <person name="Gert H."/>
            <person name="Weber T."/>
            <person name="Wohlleben W."/>
            <person name="Kalinowski J."/>
            <person name="Ruckert C."/>
        </authorList>
    </citation>
    <scope>NUCLEOTIDE SEQUENCE [LARGE SCALE GENOMIC DNA]</scope>
    <source>
        <strain evidence="13">MG417-CF17 (DSM 44213)</strain>
    </source>
</reference>
<dbReference type="EMBL" id="CP008953">
    <property type="protein sequence ID" value="AIG78921.1"/>
    <property type="molecule type" value="Genomic_DNA"/>
</dbReference>
<dbReference type="PANTHER" id="PTHR30425">
    <property type="entry name" value="PHOSPHATE TRANSPORT SYSTEM PERMEASE PROTEIN PST"/>
    <property type="match status" value="1"/>
</dbReference>
<dbReference type="GO" id="GO:0005886">
    <property type="term" value="C:plasma membrane"/>
    <property type="evidence" value="ECO:0007669"/>
    <property type="project" value="UniProtKB-SubCell"/>
</dbReference>
<dbReference type="STRING" id="208439.AJAP_30495"/>
<feature type="transmembrane region" description="Helical" evidence="9">
    <location>
        <begin position="35"/>
        <end position="56"/>
    </location>
</feature>
<organism evidence="12 13">
    <name type="scientific">Amycolatopsis japonica</name>
    <dbReference type="NCBI Taxonomy" id="208439"/>
    <lineage>
        <taxon>Bacteria</taxon>
        <taxon>Bacillati</taxon>
        <taxon>Actinomycetota</taxon>
        <taxon>Actinomycetes</taxon>
        <taxon>Pseudonocardiales</taxon>
        <taxon>Pseudonocardiaceae</taxon>
        <taxon>Amycolatopsis</taxon>
        <taxon>Amycolatopsis japonica group</taxon>
    </lineage>
</organism>
<evidence type="ECO:0000256" key="8">
    <source>
        <dbReference type="ARBA" id="ARBA00023136"/>
    </source>
</evidence>
<dbReference type="eggNOG" id="COG0573">
    <property type="taxonomic scope" value="Bacteria"/>
</dbReference>
<dbReference type="SUPFAM" id="SSF161098">
    <property type="entry name" value="MetI-like"/>
    <property type="match status" value="1"/>
</dbReference>
<dbReference type="AlphaFoldDB" id="A0A075V2T7"/>
<evidence type="ECO:0000256" key="5">
    <source>
        <dbReference type="ARBA" id="ARBA00022592"/>
    </source>
</evidence>
<evidence type="ECO:0000256" key="10">
    <source>
        <dbReference type="RuleBase" id="RU363054"/>
    </source>
</evidence>
<evidence type="ECO:0000313" key="12">
    <source>
        <dbReference type="EMBL" id="AIG78921.1"/>
    </source>
</evidence>
<dbReference type="InterPro" id="IPR011864">
    <property type="entry name" value="Phosphate_PstC"/>
</dbReference>
<comment type="caution">
    <text evidence="10">Lacks conserved residue(s) required for the propagation of feature annotation.</text>
</comment>
<comment type="function">
    <text evidence="10">Part of the binding-protein-dependent transport system for phosphate; probably responsible for the translocation of the substrate across the membrane.</text>
</comment>
<dbReference type="Pfam" id="PF00528">
    <property type="entry name" value="BPD_transp_1"/>
    <property type="match status" value="1"/>
</dbReference>
<evidence type="ECO:0000313" key="13">
    <source>
        <dbReference type="Proteomes" id="UP000028492"/>
    </source>
</evidence>
<dbReference type="Proteomes" id="UP000028492">
    <property type="component" value="Chromosome"/>
</dbReference>
<dbReference type="PANTHER" id="PTHR30425:SF1">
    <property type="entry name" value="PHOSPHATE TRANSPORT SYSTEM PERMEASE PROTEIN PSTC"/>
    <property type="match status" value="1"/>
</dbReference>
<dbReference type="NCBIfam" id="TIGR02138">
    <property type="entry name" value="phosphate_pstC"/>
    <property type="match status" value="1"/>
</dbReference>
<evidence type="ECO:0000256" key="1">
    <source>
        <dbReference type="ARBA" id="ARBA00004651"/>
    </source>
</evidence>
<protein>
    <recommendedName>
        <fullName evidence="10">Phosphate transport system permease protein</fullName>
    </recommendedName>
</protein>
<sequence length="329" mass="34210">MTIAPPRPDPSPPGAPVRRAITEVLSRADRAFRRVTTGAGLTMLAILVVIGFFLVYRSGPAFDSSGFGFFTTIRFDPASGVLGVLGLLYGTIVVALIAVLIAVPLSILAALFITEYSSGRIRGFLTGLVDLLAAIPSLLYGLWGFAFLGPQIVPVSSWLTENLGWIPVFSAKENALYIQSMFIAGLVVSLMVLPITTSVIREVFAQTPPGEKEAALALGSTRWGMVKTVVLPFGRGGVIGGSMLGLGRALGETIAVSLLLPQVPEITKHLVQFGGATISGFIANNSGASGLALSGLMAAGLVLFVFTLATNFTASVIISKSRSGAGVDA</sequence>
<comment type="subcellular location">
    <subcellularLocation>
        <location evidence="1 9">Cell membrane</location>
        <topology evidence="1 9">Multi-pass membrane protein</topology>
    </subcellularLocation>
</comment>
<feature type="transmembrane region" description="Helical" evidence="9">
    <location>
        <begin position="124"/>
        <end position="148"/>
    </location>
</feature>
<keyword evidence="7 9" id="KW-1133">Transmembrane helix</keyword>
<evidence type="ECO:0000256" key="3">
    <source>
        <dbReference type="ARBA" id="ARBA00022448"/>
    </source>
</evidence>
<evidence type="ECO:0000256" key="7">
    <source>
        <dbReference type="ARBA" id="ARBA00022989"/>
    </source>
</evidence>
<evidence type="ECO:0000256" key="2">
    <source>
        <dbReference type="ARBA" id="ARBA00007069"/>
    </source>
</evidence>
<dbReference type="GO" id="GO:0006817">
    <property type="term" value="P:phosphate ion transport"/>
    <property type="evidence" value="ECO:0007669"/>
    <property type="project" value="UniProtKB-KW"/>
</dbReference>
<keyword evidence="4 10" id="KW-1003">Cell membrane</keyword>
<keyword evidence="6 9" id="KW-0812">Transmembrane</keyword>
<dbReference type="CDD" id="cd06261">
    <property type="entry name" value="TM_PBP2"/>
    <property type="match status" value="1"/>
</dbReference>
<feature type="transmembrane region" description="Helical" evidence="9">
    <location>
        <begin position="87"/>
        <end position="112"/>
    </location>
</feature>
<feature type="domain" description="ABC transmembrane type-1" evidence="11">
    <location>
        <begin position="88"/>
        <end position="314"/>
    </location>
</feature>
<dbReference type="RefSeq" id="WP_038517566.1">
    <property type="nucleotide sequence ID" value="NZ_CP008953.1"/>
</dbReference>
<keyword evidence="5 10" id="KW-0592">Phosphate transport</keyword>
<dbReference type="KEGG" id="aja:AJAP_30495"/>
<dbReference type="InterPro" id="IPR051124">
    <property type="entry name" value="Phosphate_Transport_Permease"/>
</dbReference>
<evidence type="ECO:0000256" key="6">
    <source>
        <dbReference type="ARBA" id="ARBA00022692"/>
    </source>
</evidence>
<comment type="similarity">
    <text evidence="2 10">Belongs to the binding-protein-dependent transport system permease family. CysTW subfamily.</text>
</comment>
<feature type="transmembrane region" description="Helical" evidence="9">
    <location>
        <begin position="175"/>
        <end position="193"/>
    </location>
</feature>
<evidence type="ECO:0000259" key="11">
    <source>
        <dbReference type="PROSITE" id="PS50928"/>
    </source>
</evidence>
<evidence type="ECO:0000256" key="9">
    <source>
        <dbReference type="RuleBase" id="RU363032"/>
    </source>
</evidence>
<dbReference type="PROSITE" id="PS50928">
    <property type="entry name" value="ABC_TM1"/>
    <property type="match status" value="1"/>
</dbReference>
<accession>A0A075V2T7</accession>
<dbReference type="InterPro" id="IPR000515">
    <property type="entry name" value="MetI-like"/>
</dbReference>
<feature type="transmembrane region" description="Helical" evidence="9">
    <location>
        <begin position="291"/>
        <end position="318"/>
    </location>
</feature>